<dbReference type="Proteomes" id="UP001607302">
    <property type="component" value="Unassembled WGS sequence"/>
</dbReference>
<keyword evidence="3" id="KW-1185">Reference proteome</keyword>
<feature type="region of interest" description="Disordered" evidence="1">
    <location>
        <begin position="80"/>
        <end position="116"/>
    </location>
</feature>
<dbReference type="AlphaFoldDB" id="A0ABD2AI63"/>
<reference evidence="2 3" key="1">
    <citation type="journal article" date="2024" name="Ann. Entomol. Soc. Am.">
        <title>Genomic analyses of the southern and eastern yellowjacket wasps (Hymenoptera: Vespidae) reveal evolutionary signatures of social life.</title>
        <authorList>
            <person name="Catto M.A."/>
            <person name="Caine P.B."/>
            <person name="Orr S.E."/>
            <person name="Hunt B.G."/>
            <person name="Goodisman M.A.D."/>
        </authorList>
    </citation>
    <scope>NUCLEOTIDE SEQUENCE [LARGE SCALE GENOMIC DNA]</scope>
    <source>
        <strain evidence="2">233</strain>
        <tissue evidence="2">Head and thorax</tissue>
    </source>
</reference>
<name>A0ABD2AI63_VESSQ</name>
<protein>
    <submittedName>
        <fullName evidence="2">Uncharacterized protein</fullName>
    </submittedName>
</protein>
<evidence type="ECO:0000256" key="1">
    <source>
        <dbReference type="SAM" id="MobiDB-lite"/>
    </source>
</evidence>
<dbReference type="EMBL" id="JAUDFV010000147">
    <property type="protein sequence ID" value="KAL2720301.1"/>
    <property type="molecule type" value="Genomic_DNA"/>
</dbReference>
<feature type="compositionally biased region" description="Gly residues" evidence="1">
    <location>
        <begin position="94"/>
        <end position="109"/>
    </location>
</feature>
<evidence type="ECO:0000313" key="2">
    <source>
        <dbReference type="EMBL" id="KAL2720301.1"/>
    </source>
</evidence>
<organism evidence="2 3">
    <name type="scientific">Vespula squamosa</name>
    <name type="common">Southern yellow jacket</name>
    <name type="synonym">Wasp</name>
    <dbReference type="NCBI Taxonomy" id="30214"/>
    <lineage>
        <taxon>Eukaryota</taxon>
        <taxon>Metazoa</taxon>
        <taxon>Ecdysozoa</taxon>
        <taxon>Arthropoda</taxon>
        <taxon>Hexapoda</taxon>
        <taxon>Insecta</taxon>
        <taxon>Pterygota</taxon>
        <taxon>Neoptera</taxon>
        <taxon>Endopterygota</taxon>
        <taxon>Hymenoptera</taxon>
        <taxon>Apocrita</taxon>
        <taxon>Aculeata</taxon>
        <taxon>Vespoidea</taxon>
        <taxon>Vespidae</taxon>
        <taxon>Vespinae</taxon>
        <taxon>Vespula</taxon>
    </lineage>
</organism>
<proteinExistence type="predicted"/>
<comment type="caution">
    <text evidence="2">The sequence shown here is derived from an EMBL/GenBank/DDBJ whole genome shotgun (WGS) entry which is preliminary data.</text>
</comment>
<sequence length="116" mass="12334">MLNITKTSYQEECLKYLLIVANELLRIKHLSDQTIQLKTTFVGTLLDFLKRRIIEESETLKSQLSTPTVKSPMVGVRTARARWSDDSSGSYSSSGGGGGSGGGSGGSGGFDAASEV</sequence>
<evidence type="ECO:0000313" key="3">
    <source>
        <dbReference type="Proteomes" id="UP001607302"/>
    </source>
</evidence>
<gene>
    <name evidence="2" type="ORF">V1478_010567</name>
</gene>
<accession>A0ABD2AI63</accession>